<comment type="caution">
    <text evidence="9">The sequence shown here is derived from an EMBL/GenBank/DDBJ whole genome shotgun (WGS) entry which is preliminary data.</text>
</comment>
<dbReference type="GO" id="GO:0003700">
    <property type="term" value="F:DNA-binding transcription factor activity"/>
    <property type="evidence" value="ECO:0007669"/>
    <property type="project" value="InterPro"/>
</dbReference>
<keyword evidence="5" id="KW-0805">Transcription regulation</keyword>
<evidence type="ECO:0000256" key="7">
    <source>
        <dbReference type="ARBA" id="ARBA00023163"/>
    </source>
</evidence>
<dbReference type="GO" id="GO:0046872">
    <property type="term" value="F:metal ion binding"/>
    <property type="evidence" value="ECO:0007669"/>
    <property type="project" value="UniProtKB-KW"/>
</dbReference>
<evidence type="ECO:0000256" key="2">
    <source>
        <dbReference type="ARBA" id="ARBA00022723"/>
    </source>
</evidence>
<keyword evidence="2" id="KW-0479">Metal-binding</keyword>
<reference evidence="9 10" key="1">
    <citation type="submission" date="2020-08" db="EMBL/GenBank/DDBJ databases">
        <title>Sequencing the genomes of 1000 actinobacteria strains.</title>
        <authorList>
            <person name="Klenk H.-P."/>
        </authorList>
    </citation>
    <scope>NUCLEOTIDE SEQUENCE [LARGE SCALE GENOMIC DNA]</scope>
    <source>
        <strain evidence="9 10">DSM 45272</strain>
    </source>
</reference>
<evidence type="ECO:0000256" key="3">
    <source>
        <dbReference type="ARBA" id="ARBA00023004"/>
    </source>
</evidence>
<keyword evidence="10" id="KW-1185">Reference proteome</keyword>
<keyword evidence="6" id="KW-0238">DNA-binding</keyword>
<dbReference type="GO" id="GO:0006979">
    <property type="term" value="P:response to oxidative stress"/>
    <property type="evidence" value="ECO:0007669"/>
    <property type="project" value="InterPro"/>
</dbReference>
<dbReference type="Gene3D" id="1.10.1660.10">
    <property type="match status" value="1"/>
</dbReference>
<sequence>MPQVHTSLKELTVGQVAERCGTTVATLHHYERQGLITSRRTAGNQRRFDRDILRRVTFIRAAQRVGISLTMIRDALDNLPDGRTPTPKDWARLSTSWRKELDMRIGMLQGLRDRLDDCIGCGCLSLRQCKLSNPDDVLGRDGSGARRFGGQSG</sequence>
<evidence type="ECO:0000256" key="5">
    <source>
        <dbReference type="ARBA" id="ARBA00023015"/>
    </source>
</evidence>
<accession>A0A841BG08</accession>
<dbReference type="PRINTS" id="PR00040">
    <property type="entry name" value="HTHMERR"/>
</dbReference>
<name>A0A841BG08_9PSEU</name>
<dbReference type="InterPro" id="IPR010211">
    <property type="entry name" value="Redox-sen_tscrpt-act_SoxR"/>
</dbReference>
<proteinExistence type="predicted"/>
<dbReference type="InterPro" id="IPR047057">
    <property type="entry name" value="MerR_fam"/>
</dbReference>
<dbReference type="PROSITE" id="PS50937">
    <property type="entry name" value="HTH_MERR_2"/>
    <property type="match status" value="1"/>
</dbReference>
<evidence type="ECO:0000256" key="6">
    <source>
        <dbReference type="ARBA" id="ARBA00023125"/>
    </source>
</evidence>
<dbReference type="GO" id="GO:0003677">
    <property type="term" value="F:DNA binding"/>
    <property type="evidence" value="ECO:0007669"/>
    <property type="project" value="UniProtKB-KW"/>
</dbReference>
<protein>
    <submittedName>
        <fullName evidence="9">MerR family redox-sensitive transcriptional activator SoxR</fullName>
    </submittedName>
</protein>
<dbReference type="SUPFAM" id="SSF46955">
    <property type="entry name" value="Putative DNA-binding domain"/>
    <property type="match status" value="1"/>
</dbReference>
<dbReference type="PANTHER" id="PTHR30204:SF0">
    <property type="entry name" value="REDOX-SENSITIVE TRANSCRIPTIONAL ACTIVATOR SOXR"/>
    <property type="match status" value="1"/>
</dbReference>
<evidence type="ECO:0000313" key="9">
    <source>
        <dbReference type="EMBL" id="MBB5857502.1"/>
    </source>
</evidence>
<dbReference type="GO" id="GO:0051537">
    <property type="term" value="F:2 iron, 2 sulfur cluster binding"/>
    <property type="evidence" value="ECO:0007669"/>
    <property type="project" value="UniProtKB-KW"/>
</dbReference>
<dbReference type="EMBL" id="JACHMX010000001">
    <property type="protein sequence ID" value="MBB5857502.1"/>
    <property type="molecule type" value="Genomic_DNA"/>
</dbReference>
<dbReference type="Pfam" id="PF09278">
    <property type="entry name" value="MerR-DNA-bind"/>
    <property type="match status" value="1"/>
</dbReference>
<dbReference type="Pfam" id="PF00376">
    <property type="entry name" value="MerR"/>
    <property type="match status" value="1"/>
</dbReference>
<dbReference type="InterPro" id="IPR000551">
    <property type="entry name" value="MerR-type_HTH_dom"/>
</dbReference>
<evidence type="ECO:0000313" key="10">
    <source>
        <dbReference type="Proteomes" id="UP000580861"/>
    </source>
</evidence>
<dbReference type="InterPro" id="IPR009061">
    <property type="entry name" value="DNA-bd_dom_put_sf"/>
</dbReference>
<dbReference type="Proteomes" id="UP000580861">
    <property type="component" value="Unassembled WGS sequence"/>
</dbReference>
<dbReference type="NCBIfam" id="TIGR01950">
    <property type="entry name" value="SoxR"/>
    <property type="match status" value="1"/>
</dbReference>
<dbReference type="InterPro" id="IPR015358">
    <property type="entry name" value="Tscrpt_reg_MerR_DNA-bd"/>
</dbReference>
<keyword evidence="7" id="KW-0804">Transcription</keyword>
<keyword evidence="3" id="KW-0408">Iron</keyword>
<keyword evidence="4" id="KW-0411">Iron-sulfur</keyword>
<organism evidence="9 10">
    <name type="scientific">Amycolatopsis umgeniensis</name>
    <dbReference type="NCBI Taxonomy" id="336628"/>
    <lineage>
        <taxon>Bacteria</taxon>
        <taxon>Bacillati</taxon>
        <taxon>Actinomycetota</taxon>
        <taxon>Actinomycetes</taxon>
        <taxon>Pseudonocardiales</taxon>
        <taxon>Pseudonocardiaceae</taxon>
        <taxon>Amycolatopsis</taxon>
    </lineage>
</organism>
<dbReference type="RefSeq" id="WP_184903680.1">
    <property type="nucleotide sequence ID" value="NZ_JACHMX010000001.1"/>
</dbReference>
<evidence type="ECO:0000256" key="4">
    <source>
        <dbReference type="ARBA" id="ARBA00023014"/>
    </source>
</evidence>
<feature type="domain" description="HTH merR-type" evidence="8">
    <location>
        <begin position="10"/>
        <end position="78"/>
    </location>
</feature>
<dbReference type="CDD" id="cd01110">
    <property type="entry name" value="HTH_SoxR"/>
    <property type="match status" value="1"/>
</dbReference>
<evidence type="ECO:0000259" key="8">
    <source>
        <dbReference type="PROSITE" id="PS50937"/>
    </source>
</evidence>
<evidence type="ECO:0000256" key="1">
    <source>
        <dbReference type="ARBA" id="ARBA00022714"/>
    </source>
</evidence>
<keyword evidence="1" id="KW-0001">2Fe-2S</keyword>
<dbReference type="AlphaFoldDB" id="A0A841BG08"/>
<dbReference type="PANTHER" id="PTHR30204">
    <property type="entry name" value="REDOX-CYCLING DRUG-SENSING TRANSCRIPTIONAL ACTIVATOR SOXR"/>
    <property type="match status" value="1"/>
</dbReference>
<dbReference type="SMART" id="SM00422">
    <property type="entry name" value="HTH_MERR"/>
    <property type="match status" value="1"/>
</dbReference>
<gene>
    <name evidence="9" type="ORF">HDA45_007589</name>
</gene>